<evidence type="ECO:0000313" key="3">
    <source>
        <dbReference type="Proteomes" id="UP000523682"/>
    </source>
</evidence>
<evidence type="ECO:0000259" key="1">
    <source>
        <dbReference type="Pfam" id="PF00903"/>
    </source>
</evidence>
<dbReference type="SUPFAM" id="SSF54593">
    <property type="entry name" value="Glyoxalase/Bleomycin resistance protein/Dihydroxybiphenyl dioxygenase"/>
    <property type="match status" value="1"/>
</dbReference>
<comment type="caution">
    <text evidence="2">The sequence shown here is derived from an EMBL/GenBank/DDBJ whole genome shotgun (WGS) entry which is preliminary data.</text>
</comment>
<keyword evidence="3" id="KW-1185">Reference proteome</keyword>
<gene>
    <name evidence="2" type="ORF">H0193_00770</name>
</gene>
<accession>A0A7W2I2S2</accession>
<proteinExistence type="predicted"/>
<name>A0A7W2I2S2_9CORY</name>
<dbReference type="AlphaFoldDB" id="A0A7W2I2S2"/>
<evidence type="ECO:0000313" key="2">
    <source>
        <dbReference type="EMBL" id="MBA5243362.1"/>
    </source>
</evidence>
<organism evidence="2 3">
    <name type="scientific">Corynebacterium haemomassiliense</name>
    <dbReference type="NCBI Taxonomy" id="2754726"/>
    <lineage>
        <taxon>Bacteria</taxon>
        <taxon>Bacillati</taxon>
        <taxon>Actinomycetota</taxon>
        <taxon>Actinomycetes</taxon>
        <taxon>Mycobacteriales</taxon>
        <taxon>Corynebacteriaceae</taxon>
        <taxon>Corynebacterium</taxon>
    </lineage>
</organism>
<dbReference type="EMBL" id="JACDTZ010000001">
    <property type="protein sequence ID" value="MBA5243362.1"/>
    <property type="molecule type" value="Genomic_DNA"/>
</dbReference>
<dbReference type="Pfam" id="PF00903">
    <property type="entry name" value="Glyoxalase"/>
    <property type="match status" value="1"/>
</dbReference>
<dbReference type="Proteomes" id="UP000523682">
    <property type="component" value="Unassembled WGS sequence"/>
</dbReference>
<reference evidence="2 3" key="1">
    <citation type="submission" date="2020-07" db="EMBL/GenBank/DDBJ databases">
        <title>Draft genome and description of Corynebacterium haemomassiliense strain Marseile-Q3615 sp. nov.</title>
        <authorList>
            <person name="Boxberger M."/>
            <person name="La Scola B."/>
        </authorList>
    </citation>
    <scope>NUCLEOTIDE SEQUENCE [LARGE SCALE GENOMIC DNA]</scope>
    <source>
        <strain evidence="2 3">Marseille-Q3615</strain>
    </source>
</reference>
<feature type="domain" description="Glyoxalase/fosfomycin resistance/dioxygenase" evidence="1">
    <location>
        <begin position="58"/>
        <end position="134"/>
    </location>
</feature>
<dbReference type="InterPro" id="IPR029068">
    <property type="entry name" value="Glyas_Bleomycin-R_OHBP_Dase"/>
</dbReference>
<protein>
    <submittedName>
        <fullName evidence="2">VOC family protein</fullName>
    </submittedName>
</protein>
<dbReference type="InterPro" id="IPR004360">
    <property type="entry name" value="Glyas_Fos-R_dOase_dom"/>
</dbReference>
<dbReference type="Gene3D" id="3.10.180.10">
    <property type="entry name" value="2,3-Dihydroxybiphenyl 1,2-Dioxygenase, domain 1"/>
    <property type="match status" value="1"/>
</dbReference>
<sequence length="141" mass="15070">MPSECANSARSGASSLLNRIFRNTLFGGELDIITYGEQLDRGAQFPFDPPRDAVAHGTLTGPFTFGGGDDLQNNSSTLDRGVFGFTAEVESPEEGEQLIEKLTRGGGKVTMPFAQAPWGAHFGVVEDKFGLAWNITTGDGR</sequence>
<dbReference type="RefSeq" id="WP_181889679.1">
    <property type="nucleotide sequence ID" value="NZ_JACDTZ010000001.1"/>
</dbReference>